<reference evidence="2" key="1">
    <citation type="journal article" date="2019" name="Int. J. Syst. Evol. Microbiol.">
        <title>The Global Catalogue of Microorganisms (GCM) 10K type strain sequencing project: providing services to taxonomists for standard genome sequencing and annotation.</title>
        <authorList>
            <consortium name="The Broad Institute Genomics Platform"/>
            <consortium name="The Broad Institute Genome Sequencing Center for Infectious Disease"/>
            <person name="Wu L."/>
            <person name="Ma J."/>
        </authorList>
    </citation>
    <scope>NUCLEOTIDE SEQUENCE [LARGE SCALE GENOMIC DNA]</scope>
    <source>
        <strain evidence="2">JCM 16578</strain>
    </source>
</reference>
<keyword evidence="2" id="KW-1185">Reference proteome</keyword>
<evidence type="ECO:0008006" key="3">
    <source>
        <dbReference type="Google" id="ProtNLM"/>
    </source>
</evidence>
<accession>A0ABP7LT99</accession>
<name>A0ABP7LT99_9ACTN</name>
<organism evidence="1 2">
    <name type="scientific">Streptomyces lannensis</name>
    <dbReference type="NCBI Taxonomy" id="766498"/>
    <lineage>
        <taxon>Bacteria</taxon>
        <taxon>Bacillati</taxon>
        <taxon>Actinomycetota</taxon>
        <taxon>Actinomycetes</taxon>
        <taxon>Kitasatosporales</taxon>
        <taxon>Streptomycetaceae</taxon>
        <taxon>Streptomyces</taxon>
    </lineage>
</organism>
<dbReference type="Proteomes" id="UP001501563">
    <property type="component" value="Unassembled WGS sequence"/>
</dbReference>
<evidence type="ECO:0000313" key="1">
    <source>
        <dbReference type="EMBL" id="GAA3907163.1"/>
    </source>
</evidence>
<sequence length="204" mass="22057">MWRRRRAAQRTQTAVHDGASLAGRLASAGYGARASSLGGQVGLWSAAGSARAIVDGIEDLFQMRNWLARLLRKERHRSAEEDSAAVSSPGPVWSDPEIPDEERAVLLVCLIEDPTAREDEQEEAAWCLEFLSGPFVEAALIRAIRDGDFNSDLAQACAESLAGIWAREGQVDAAFLAELRGLAKELIFGILGNRAPHLLPPSAL</sequence>
<gene>
    <name evidence="1" type="ORF">GCM10022207_90770</name>
</gene>
<protein>
    <recommendedName>
        <fullName evidence="3">TetR family transcriptional regulator</fullName>
    </recommendedName>
</protein>
<proteinExistence type="predicted"/>
<evidence type="ECO:0000313" key="2">
    <source>
        <dbReference type="Proteomes" id="UP001501563"/>
    </source>
</evidence>
<dbReference type="EMBL" id="BAAAZA010000068">
    <property type="protein sequence ID" value="GAA3907163.1"/>
    <property type="molecule type" value="Genomic_DNA"/>
</dbReference>
<comment type="caution">
    <text evidence="1">The sequence shown here is derived from an EMBL/GenBank/DDBJ whole genome shotgun (WGS) entry which is preliminary data.</text>
</comment>